<gene>
    <name evidence="3" type="ORF">CEY00_Acc19954</name>
</gene>
<reference evidence="3 4" key="1">
    <citation type="submission" date="2017-07" db="EMBL/GenBank/DDBJ databases">
        <title>An improved, manually edited Actinidia chinensis var. chinensis (kiwifruit) genome highlights the challenges associated with draft genomes and gene prediction in plants.</title>
        <authorList>
            <person name="Pilkington S."/>
            <person name="Crowhurst R."/>
            <person name="Hilario E."/>
            <person name="Nardozza S."/>
            <person name="Fraser L."/>
            <person name="Peng Y."/>
            <person name="Gunaseelan K."/>
            <person name="Simpson R."/>
            <person name="Tahir J."/>
            <person name="Deroles S."/>
            <person name="Templeton K."/>
            <person name="Luo Z."/>
            <person name="Davy M."/>
            <person name="Cheng C."/>
            <person name="Mcneilage M."/>
            <person name="Scaglione D."/>
            <person name="Liu Y."/>
            <person name="Zhang Q."/>
            <person name="Datson P."/>
            <person name="De Silva N."/>
            <person name="Gardiner S."/>
            <person name="Bassett H."/>
            <person name="Chagne D."/>
            <person name="Mccallum J."/>
            <person name="Dzierzon H."/>
            <person name="Deng C."/>
            <person name="Wang Y.-Y."/>
            <person name="Barron N."/>
            <person name="Manako K."/>
            <person name="Bowen J."/>
            <person name="Foster T."/>
            <person name="Erridge Z."/>
            <person name="Tiffin H."/>
            <person name="Waite C."/>
            <person name="Davies K."/>
            <person name="Grierson E."/>
            <person name="Laing W."/>
            <person name="Kirk R."/>
            <person name="Chen X."/>
            <person name="Wood M."/>
            <person name="Montefiori M."/>
            <person name="Brummell D."/>
            <person name="Schwinn K."/>
            <person name="Catanach A."/>
            <person name="Fullerton C."/>
            <person name="Li D."/>
            <person name="Meiyalaghan S."/>
            <person name="Nieuwenhuizen N."/>
            <person name="Read N."/>
            <person name="Prakash R."/>
            <person name="Hunter D."/>
            <person name="Zhang H."/>
            <person name="Mckenzie M."/>
            <person name="Knabel M."/>
            <person name="Harris A."/>
            <person name="Allan A."/>
            <person name="Chen A."/>
            <person name="Janssen B."/>
            <person name="Plunkett B."/>
            <person name="Dwamena C."/>
            <person name="Voogd C."/>
            <person name="Leif D."/>
            <person name="Lafferty D."/>
            <person name="Souleyre E."/>
            <person name="Varkonyi-Gasic E."/>
            <person name="Gambi F."/>
            <person name="Hanley J."/>
            <person name="Yao J.-L."/>
            <person name="Cheung J."/>
            <person name="David K."/>
            <person name="Warren B."/>
            <person name="Marsh K."/>
            <person name="Snowden K."/>
            <person name="Lin-Wang K."/>
            <person name="Brian L."/>
            <person name="Martinez-Sanchez M."/>
            <person name="Wang M."/>
            <person name="Ileperuma N."/>
            <person name="Macnee N."/>
            <person name="Campin R."/>
            <person name="Mcatee P."/>
            <person name="Drummond R."/>
            <person name="Espley R."/>
            <person name="Ireland H."/>
            <person name="Wu R."/>
            <person name="Atkinson R."/>
            <person name="Karunairetnam S."/>
            <person name="Bulley S."/>
            <person name="Chunkath S."/>
            <person name="Hanley Z."/>
            <person name="Storey R."/>
            <person name="Thrimawithana A."/>
            <person name="Thomson S."/>
            <person name="David C."/>
            <person name="Testolin R."/>
        </authorList>
    </citation>
    <scope>NUCLEOTIDE SEQUENCE [LARGE SCALE GENOMIC DNA]</scope>
    <source>
        <strain evidence="4">cv. Red5</strain>
        <tissue evidence="3">Young leaf</tissue>
    </source>
</reference>
<dbReference type="OrthoDB" id="298012at2759"/>
<reference evidence="4" key="2">
    <citation type="journal article" date="2018" name="BMC Genomics">
        <title>A manually annotated Actinidia chinensis var. chinensis (kiwifruit) genome highlights the challenges associated with draft genomes and gene prediction in plants.</title>
        <authorList>
            <person name="Pilkington S.M."/>
            <person name="Crowhurst R."/>
            <person name="Hilario E."/>
            <person name="Nardozza S."/>
            <person name="Fraser L."/>
            <person name="Peng Y."/>
            <person name="Gunaseelan K."/>
            <person name="Simpson R."/>
            <person name="Tahir J."/>
            <person name="Deroles S.C."/>
            <person name="Templeton K."/>
            <person name="Luo Z."/>
            <person name="Davy M."/>
            <person name="Cheng C."/>
            <person name="McNeilage M."/>
            <person name="Scaglione D."/>
            <person name="Liu Y."/>
            <person name="Zhang Q."/>
            <person name="Datson P."/>
            <person name="De Silva N."/>
            <person name="Gardiner S.E."/>
            <person name="Bassett H."/>
            <person name="Chagne D."/>
            <person name="McCallum J."/>
            <person name="Dzierzon H."/>
            <person name="Deng C."/>
            <person name="Wang Y.Y."/>
            <person name="Barron L."/>
            <person name="Manako K."/>
            <person name="Bowen J."/>
            <person name="Foster T.M."/>
            <person name="Erridge Z.A."/>
            <person name="Tiffin H."/>
            <person name="Waite C.N."/>
            <person name="Davies K.M."/>
            <person name="Grierson E.P."/>
            <person name="Laing W.A."/>
            <person name="Kirk R."/>
            <person name="Chen X."/>
            <person name="Wood M."/>
            <person name="Montefiori M."/>
            <person name="Brummell D.A."/>
            <person name="Schwinn K.E."/>
            <person name="Catanach A."/>
            <person name="Fullerton C."/>
            <person name="Li D."/>
            <person name="Meiyalaghan S."/>
            <person name="Nieuwenhuizen N."/>
            <person name="Read N."/>
            <person name="Prakash R."/>
            <person name="Hunter D."/>
            <person name="Zhang H."/>
            <person name="McKenzie M."/>
            <person name="Knabel M."/>
            <person name="Harris A."/>
            <person name="Allan A.C."/>
            <person name="Gleave A."/>
            <person name="Chen A."/>
            <person name="Janssen B.J."/>
            <person name="Plunkett B."/>
            <person name="Ampomah-Dwamena C."/>
            <person name="Voogd C."/>
            <person name="Leif D."/>
            <person name="Lafferty D."/>
            <person name="Souleyre E.J.F."/>
            <person name="Varkonyi-Gasic E."/>
            <person name="Gambi F."/>
            <person name="Hanley J."/>
            <person name="Yao J.L."/>
            <person name="Cheung J."/>
            <person name="David K.M."/>
            <person name="Warren B."/>
            <person name="Marsh K."/>
            <person name="Snowden K.C."/>
            <person name="Lin-Wang K."/>
            <person name="Brian L."/>
            <person name="Martinez-Sanchez M."/>
            <person name="Wang M."/>
            <person name="Ileperuma N."/>
            <person name="Macnee N."/>
            <person name="Campin R."/>
            <person name="McAtee P."/>
            <person name="Drummond R.S.M."/>
            <person name="Espley R.V."/>
            <person name="Ireland H.S."/>
            <person name="Wu R."/>
            <person name="Atkinson R.G."/>
            <person name="Karunairetnam S."/>
            <person name="Bulley S."/>
            <person name="Chunkath S."/>
            <person name="Hanley Z."/>
            <person name="Storey R."/>
            <person name="Thrimawithana A.H."/>
            <person name="Thomson S."/>
            <person name="David C."/>
            <person name="Testolin R."/>
            <person name="Huang H."/>
            <person name="Hellens R.P."/>
            <person name="Schaffer R.J."/>
        </authorList>
    </citation>
    <scope>NUCLEOTIDE SEQUENCE [LARGE SCALE GENOMIC DNA]</scope>
    <source>
        <strain evidence="4">cv. Red5</strain>
    </source>
</reference>
<feature type="domain" description="D-isomer specific 2-hydroxyacid dehydrogenase NAD-binding" evidence="2">
    <location>
        <begin position="1"/>
        <end position="70"/>
    </location>
</feature>
<keyword evidence="4" id="KW-1185">Reference proteome</keyword>
<evidence type="ECO:0000256" key="1">
    <source>
        <dbReference type="ARBA" id="ARBA00023002"/>
    </source>
</evidence>
<keyword evidence="3" id="KW-0670">Pyruvate</keyword>
<sequence>MINEDVMTALGKEGVIVNVGRGALIDEKELVRFLVRGDIGGAGLDVYEDEPNVPRELFELDNVVLSPHKAVVTGEGFVALKNLVIANLEAFFANKPLRSLVTLE</sequence>
<dbReference type="InterPro" id="IPR006140">
    <property type="entry name" value="D-isomer_DH_NAD-bd"/>
</dbReference>
<dbReference type="InParanoid" id="A0A2R6Q875"/>
<organism evidence="3 4">
    <name type="scientific">Actinidia chinensis var. chinensis</name>
    <name type="common">Chinese soft-hair kiwi</name>
    <dbReference type="NCBI Taxonomy" id="1590841"/>
    <lineage>
        <taxon>Eukaryota</taxon>
        <taxon>Viridiplantae</taxon>
        <taxon>Streptophyta</taxon>
        <taxon>Embryophyta</taxon>
        <taxon>Tracheophyta</taxon>
        <taxon>Spermatophyta</taxon>
        <taxon>Magnoliopsida</taxon>
        <taxon>eudicotyledons</taxon>
        <taxon>Gunneridae</taxon>
        <taxon>Pentapetalae</taxon>
        <taxon>asterids</taxon>
        <taxon>Ericales</taxon>
        <taxon>Actinidiaceae</taxon>
        <taxon>Actinidia</taxon>
    </lineage>
</organism>
<dbReference type="PANTHER" id="PTHR10996:SF268">
    <property type="entry name" value="GLYOXYLATE_HYDROXYPYRUVATE REDUCTASE HPR3"/>
    <property type="match status" value="1"/>
</dbReference>
<dbReference type="SUPFAM" id="SSF51735">
    <property type="entry name" value="NAD(P)-binding Rossmann-fold domains"/>
    <property type="match status" value="1"/>
</dbReference>
<dbReference type="Proteomes" id="UP000241394">
    <property type="component" value="Chromosome LG18"/>
</dbReference>
<dbReference type="Gene3D" id="3.40.50.720">
    <property type="entry name" value="NAD(P)-binding Rossmann-like Domain"/>
    <property type="match status" value="2"/>
</dbReference>
<dbReference type="InterPro" id="IPR036291">
    <property type="entry name" value="NAD(P)-bd_dom_sf"/>
</dbReference>
<dbReference type="STRING" id="1590841.A0A2R6Q875"/>
<name>A0A2R6Q875_ACTCC</name>
<accession>A0A2R6Q875</accession>
<dbReference type="GO" id="GO:0051287">
    <property type="term" value="F:NAD binding"/>
    <property type="evidence" value="ECO:0007669"/>
    <property type="project" value="InterPro"/>
</dbReference>
<protein>
    <submittedName>
        <fullName evidence="3">Glyoxylate/hydroxypyruvate reductase</fullName>
    </submittedName>
</protein>
<dbReference type="GO" id="GO:0016618">
    <property type="term" value="F:hydroxypyruvate reductase [NAD(P)H] activity"/>
    <property type="evidence" value="ECO:0007669"/>
    <property type="project" value="TreeGrafter"/>
</dbReference>
<dbReference type="PANTHER" id="PTHR10996">
    <property type="entry name" value="2-HYDROXYACID DEHYDROGENASE-RELATED"/>
    <property type="match status" value="1"/>
</dbReference>
<dbReference type="AlphaFoldDB" id="A0A2R6Q875"/>
<evidence type="ECO:0000313" key="4">
    <source>
        <dbReference type="Proteomes" id="UP000241394"/>
    </source>
</evidence>
<dbReference type="EMBL" id="NKQK01000018">
    <property type="protein sequence ID" value="PSS04114.1"/>
    <property type="molecule type" value="Genomic_DNA"/>
</dbReference>
<dbReference type="GO" id="GO:0005829">
    <property type="term" value="C:cytosol"/>
    <property type="evidence" value="ECO:0007669"/>
    <property type="project" value="TreeGrafter"/>
</dbReference>
<proteinExistence type="predicted"/>
<evidence type="ECO:0000313" key="3">
    <source>
        <dbReference type="EMBL" id="PSS04114.1"/>
    </source>
</evidence>
<comment type="caution">
    <text evidence="3">The sequence shown here is derived from an EMBL/GenBank/DDBJ whole genome shotgun (WGS) entry which is preliminary data.</text>
</comment>
<evidence type="ECO:0000259" key="2">
    <source>
        <dbReference type="Pfam" id="PF02826"/>
    </source>
</evidence>
<dbReference type="GO" id="GO:0030267">
    <property type="term" value="F:glyoxylate reductase (NADPH) activity"/>
    <property type="evidence" value="ECO:0007669"/>
    <property type="project" value="TreeGrafter"/>
</dbReference>
<dbReference type="InterPro" id="IPR050223">
    <property type="entry name" value="D-isomer_2-hydroxyacid_DH"/>
</dbReference>
<dbReference type="Gramene" id="PSS04114">
    <property type="protein sequence ID" value="PSS04114"/>
    <property type="gene ID" value="CEY00_Acc19954"/>
</dbReference>
<dbReference type="Pfam" id="PF02826">
    <property type="entry name" value="2-Hacid_dh_C"/>
    <property type="match status" value="1"/>
</dbReference>
<dbReference type="OMA" id="MITVERQ"/>
<keyword evidence="1" id="KW-0560">Oxidoreductase</keyword>